<dbReference type="PROSITE" id="PS01124">
    <property type="entry name" value="HTH_ARAC_FAMILY_2"/>
    <property type="match status" value="1"/>
</dbReference>
<name>A0A3G6MWP2_9FLAO</name>
<evidence type="ECO:0000313" key="7">
    <source>
        <dbReference type="Proteomes" id="UP000281741"/>
    </source>
</evidence>
<dbReference type="GO" id="GO:0043565">
    <property type="term" value="F:sequence-specific DNA binding"/>
    <property type="evidence" value="ECO:0007669"/>
    <property type="project" value="InterPro"/>
</dbReference>
<dbReference type="Proteomes" id="UP000274073">
    <property type="component" value="Chromosome"/>
</dbReference>
<keyword evidence="2" id="KW-0804">Transcription</keyword>
<dbReference type="InterPro" id="IPR009057">
    <property type="entry name" value="Homeodomain-like_sf"/>
</dbReference>
<dbReference type="KEGG" id="csha:EG350_08070"/>
<dbReference type="EMBL" id="CP033912">
    <property type="protein sequence ID" value="AZA97399.1"/>
    <property type="molecule type" value="Genomic_DNA"/>
</dbReference>
<dbReference type="SUPFAM" id="SSF46689">
    <property type="entry name" value="Homeodomain-like"/>
    <property type="match status" value="1"/>
</dbReference>
<feature type="domain" description="HTH araC/xylS-type" evidence="3">
    <location>
        <begin position="1"/>
        <end position="58"/>
    </location>
</feature>
<organism evidence="4 6">
    <name type="scientific">Chryseobacterium shandongense</name>
    <dbReference type="NCBI Taxonomy" id="1493872"/>
    <lineage>
        <taxon>Bacteria</taxon>
        <taxon>Pseudomonadati</taxon>
        <taxon>Bacteroidota</taxon>
        <taxon>Flavobacteriia</taxon>
        <taxon>Flavobacteriales</taxon>
        <taxon>Weeksellaceae</taxon>
        <taxon>Chryseobacterium group</taxon>
        <taxon>Chryseobacterium</taxon>
    </lineage>
</organism>
<keyword evidence="7" id="KW-1185">Reference proteome</keyword>
<dbReference type="EMBL" id="CP033915">
    <property type="protein sequence ID" value="AZA85296.1"/>
    <property type="molecule type" value="Genomic_DNA"/>
</dbReference>
<protein>
    <submittedName>
        <fullName evidence="4">AraC family transcriptional regulator</fullName>
    </submittedName>
</protein>
<reference evidence="6 7" key="1">
    <citation type="submission" date="2018-11" db="EMBL/GenBank/DDBJ databases">
        <title>Proposal to divide the Flavobacteriaceae and reorganize its genera based on Amino Acid Identity values calculated from whole genome sequences.</title>
        <authorList>
            <person name="Nicholson A.C."/>
            <person name="Gulvik C.A."/>
            <person name="Whitney A.M."/>
            <person name="Humrighouse B.W."/>
            <person name="Bell M."/>
            <person name="Holmes B."/>
            <person name="Steigerwalt A.G."/>
            <person name="Villarma A."/>
            <person name="Sheth M."/>
            <person name="Batra D."/>
            <person name="Pryor J."/>
            <person name="Bernardet J.-F."/>
            <person name="Hugo C."/>
            <person name="Kampfer P."/>
            <person name="Newman J."/>
            <person name="McQuiston J.R."/>
        </authorList>
    </citation>
    <scope>NUCLEOTIDE SEQUENCE [LARGE SCALE GENOMIC DNA]</scope>
    <source>
        <strain evidence="4 6">G0207</strain>
        <strain evidence="5 7">H5143</strain>
    </source>
</reference>
<dbReference type="Gene3D" id="1.10.10.60">
    <property type="entry name" value="Homeodomain-like"/>
    <property type="match status" value="1"/>
</dbReference>
<sequence>MALEHIYIYLIKEARNLLLGSKSNVAGIDCNLDFESSSCFTRLFKKVIGVMPVQCKKEAVK</sequence>
<gene>
    <name evidence="4" type="ORF">EG349_00025</name>
    <name evidence="5" type="ORF">EG353_18500</name>
</gene>
<evidence type="ECO:0000256" key="2">
    <source>
        <dbReference type="ARBA" id="ARBA00023163"/>
    </source>
</evidence>
<dbReference type="Proteomes" id="UP000281741">
    <property type="component" value="Chromosome"/>
</dbReference>
<dbReference type="GO" id="GO:0003700">
    <property type="term" value="F:DNA-binding transcription factor activity"/>
    <property type="evidence" value="ECO:0007669"/>
    <property type="project" value="InterPro"/>
</dbReference>
<keyword evidence="1" id="KW-0805">Transcription regulation</keyword>
<accession>A0A3G6MWP2</accession>
<dbReference type="InterPro" id="IPR018060">
    <property type="entry name" value="HTH_AraC"/>
</dbReference>
<evidence type="ECO:0000313" key="5">
    <source>
        <dbReference type="EMBL" id="AZA97399.1"/>
    </source>
</evidence>
<evidence type="ECO:0000313" key="4">
    <source>
        <dbReference type="EMBL" id="AZA85296.1"/>
    </source>
</evidence>
<evidence type="ECO:0000256" key="1">
    <source>
        <dbReference type="ARBA" id="ARBA00023015"/>
    </source>
</evidence>
<evidence type="ECO:0000259" key="3">
    <source>
        <dbReference type="PROSITE" id="PS01124"/>
    </source>
</evidence>
<dbReference type="AlphaFoldDB" id="A0A3G6MWP2"/>
<evidence type="ECO:0000313" key="6">
    <source>
        <dbReference type="Proteomes" id="UP000274073"/>
    </source>
</evidence>
<proteinExistence type="predicted"/>